<dbReference type="Proteomes" id="UP000814140">
    <property type="component" value="Unassembled WGS sequence"/>
</dbReference>
<dbReference type="EMBL" id="MU277206">
    <property type="protein sequence ID" value="KAI0062660.1"/>
    <property type="molecule type" value="Genomic_DNA"/>
</dbReference>
<evidence type="ECO:0000313" key="1">
    <source>
        <dbReference type="EMBL" id="KAI0062660.1"/>
    </source>
</evidence>
<comment type="caution">
    <text evidence="1">The sequence shown here is derived from an EMBL/GenBank/DDBJ whole genome shotgun (WGS) entry which is preliminary data.</text>
</comment>
<keyword evidence="2" id="KW-1185">Reference proteome</keyword>
<organism evidence="1 2">
    <name type="scientific">Artomyces pyxidatus</name>
    <dbReference type="NCBI Taxonomy" id="48021"/>
    <lineage>
        <taxon>Eukaryota</taxon>
        <taxon>Fungi</taxon>
        <taxon>Dikarya</taxon>
        <taxon>Basidiomycota</taxon>
        <taxon>Agaricomycotina</taxon>
        <taxon>Agaricomycetes</taxon>
        <taxon>Russulales</taxon>
        <taxon>Auriscalpiaceae</taxon>
        <taxon>Artomyces</taxon>
    </lineage>
</organism>
<gene>
    <name evidence="1" type="ORF">BV25DRAFT_1870174</name>
</gene>
<accession>A0ACB8T1P3</accession>
<reference evidence="1" key="1">
    <citation type="submission" date="2021-03" db="EMBL/GenBank/DDBJ databases">
        <authorList>
            <consortium name="DOE Joint Genome Institute"/>
            <person name="Ahrendt S."/>
            <person name="Looney B.P."/>
            <person name="Miyauchi S."/>
            <person name="Morin E."/>
            <person name="Drula E."/>
            <person name="Courty P.E."/>
            <person name="Chicoki N."/>
            <person name="Fauchery L."/>
            <person name="Kohler A."/>
            <person name="Kuo A."/>
            <person name="Labutti K."/>
            <person name="Pangilinan J."/>
            <person name="Lipzen A."/>
            <person name="Riley R."/>
            <person name="Andreopoulos W."/>
            <person name="He G."/>
            <person name="Johnson J."/>
            <person name="Barry K.W."/>
            <person name="Grigoriev I.V."/>
            <person name="Nagy L."/>
            <person name="Hibbett D."/>
            <person name="Henrissat B."/>
            <person name="Matheny P.B."/>
            <person name="Labbe J."/>
            <person name="Martin F."/>
        </authorList>
    </citation>
    <scope>NUCLEOTIDE SEQUENCE</scope>
    <source>
        <strain evidence="1">HHB10654</strain>
    </source>
</reference>
<sequence>MWDAYIVIAPPLISDYEKVHYWNGMSSDPPELLYHPDLDSNAFPVPVPGERWSELLVKTAKGVFGTPLNVVWDIVASMIYSAINTACFSTHDEEGKKTLGPIVIWIASHPNTTSTENAHDTLPNILKILEDHNVHGAVVEWYEGSMEKLSGPVLQVLRIADETKSTHYIRRAFTATLGVLITKKEREGVDVQGTVLFFNFHEGRDKNGDPSVRVFAVSNKHVLCGNGAPRQLVRVCGFRRTQHCLSEIRALVATNAKPNSEDPEQAKEDEDALETKTGQLEKISTENDHHYTQDIGTIELDACKFKDHFMGNVVHLGNKFTSHLPYNQLLEIHGVVPRELLATPNYFDKIRDPFYVVGKDGNTTGFIVGHYSRLEAYLCNKFGQESIKLPVYNYNKMSSNFSTKGNSGSLIFTGDGCMVAILHSGMRKGFSSHQLKDRYPHANFKRETFFPV</sequence>
<protein>
    <submittedName>
        <fullName evidence="1">Uncharacterized protein</fullName>
    </submittedName>
</protein>
<proteinExistence type="predicted"/>
<name>A0ACB8T1P3_9AGAM</name>
<reference evidence="1" key="2">
    <citation type="journal article" date="2022" name="New Phytol.">
        <title>Evolutionary transition to the ectomycorrhizal habit in the genomes of a hyperdiverse lineage of mushroom-forming fungi.</title>
        <authorList>
            <person name="Looney B."/>
            <person name="Miyauchi S."/>
            <person name="Morin E."/>
            <person name="Drula E."/>
            <person name="Courty P.E."/>
            <person name="Kohler A."/>
            <person name="Kuo A."/>
            <person name="LaButti K."/>
            <person name="Pangilinan J."/>
            <person name="Lipzen A."/>
            <person name="Riley R."/>
            <person name="Andreopoulos W."/>
            <person name="He G."/>
            <person name="Johnson J."/>
            <person name="Nolan M."/>
            <person name="Tritt A."/>
            <person name="Barry K.W."/>
            <person name="Grigoriev I.V."/>
            <person name="Nagy L.G."/>
            <person name="Hibbett D."/>
            <person name="Henrissat B."/>
            <person name="Matheny P.B."/>
            <person name="Labbe J."/>
            <person name="Martin F.M."/>
        </authorList>
    </citation>
    <scope>NUCLEOTIDE SEQUENCE</scope>
    <source>
        <strain evidence="1">HHB10654</strain>
    </source>
</reference>
<evidence type="ECO:0000313" key="2">
    <source>
        <dbReference type="Proteomes" id="UP000814140"/>
    </source>
</evidence>